<keyword evidence="3" id="KW-1185">Reference proteome</keyword>
<dbReference type="AlphaFoldDB" id="A0A1H8ZKZ2"/>
<proteinExistence type="predicted"/>
<dbReference type="OrthoDB" id="6198106at2"/>
<evidence type="ECO:0000313" key="3">
    <source>
        <dbReference type="Proteomes" id="UP000199233"/>
    </source>
</evidence>
<accession>A0A1H8ZKZ2</accession>
<dbReference type="Proteomes" id="UP000199233">
    <property type="component" value="Unassembled WGS sequence"/>
</dbReference>
<dbReference type="RefSeq" id="WP_093280580.1">
    <property type="nucleotide sequence ID" value="NZ_FOFS01000001.1"/>
</dbReference>
<dbReference type="Pfam" id="PF06667">
    <property type="entry name" value="PspB"/>
    <property type="match status" value="1"/>
</dbReference>
<feature type="transmembrane region" description="Helical" evidence="1">
    <location>
        <begin position="7"/>
        <end position="26"/>
    </location>
</feature>
<dbReference type="EMBL" id="FOFS01000001">
    <property type="protein sequence ID" value="SEP65035.1"/>
    <property type="molecule type" value="Genomic_DNA"/>
</dbReference>
<organism evidence="2 3">
    <name type="scientific">Solimonas aquatica</name>
    <dbReference type="NCBI Taxonomy" id="489703"/>
    <lineage>
        <taxon>Bacteria</taxon>
        <taxon>Pseudomonadati</taxon>
        <taxon>Pseudomonadota</taxon>
        <taxon>Gammaproteobacteria</taxon>
        <taxon>Nevskiales</taxon>
        <taxon>Nevskiaceae</taxon>
        <taxon>Solimonas</taxon>
    </lineage>
</organism>
<reference evidence="3" key="1">
    <citation type="submission" date="2016-10" db="EMBL/GenBank/DDBJ databases">
        <authorList>
            <person name="Varghese N."/>
            <person name="Submissions S."/>
        </authorList>
    </citation>
    <scope>NUCLEOTIDE SEQUENCE [LARGE SCALE GENOMIC DNA]</scope>
    <source>
        <strain evidence="3">DSM 25927</strain>
    </source>
</reference>
<dbReference type="GO" id="GO:0006355">
    <property type="term" value="P:regulation of DNA-templated transcription"/>
    <property type="evidence" value="ECO:0007669"/>
    <property type="project" value="InterPro"/>
</dbReference>
<protein>
    <submittedName>
        <fullName evidence="2">Phage shock protein B</fullName>
    </submittedName>
</protein>
<evidence type="ECO:0000256" key="1">
    <source>
        <dbReference type="SAM" id="Phobius"/>
    </source>
</evidence>
<dbReference type="InterPro" id="IPR009554">
    <property type="entry name" value="Phageshock_PspB"/>
</dbReference>
<dbReference type="STRING" id="489703.SAMN04488038_10180"/>
<keyword evidence="1" id="KW-0472">Membrane</keyword>
<sequence>MEALTDILVPMTAIIGLFVVLPYLFLRHAAHKRELELKHRPQVADPQLLELAQRMEQRIEALEKLLDVEVPGWREKHREQA</sequence>
<gene>
    <name evidence="2" type="ORF">SAMN04488038_10180</name>
</gene>
<evidence type="ECO:0000313" key="2">
    <source>
        <dbReference type="EMBL" id="SEP65035.1"/>
    </source>
</evidence>
<dbReference type="GO" id="GO:0009271">
    <property type="term" value="P:phage shock"/>
    <property type="evidence" value="ECO:0007669"/>
    <property type="project" value="InterPro"/>
</dbReference>
<keyword evidence="1" id="KW-1133">Transmembrane helix</keyword>
<name>A0A1H8ZKZ2_9GAMM</name>
<keyword evidence="1" id="KW-0812">Transmembrane</keyword>